<dbReference type="FunFam" id="1.10.10.10:FF:000001">
    <property type="entry name" value="LysR family transcriptional regulator"/>
    <property type="match status" value="1"/>
</dbReference>
<dbReference type="GO" id="GO:0043565">
    <property type="term" value="F:sequence-specific DNA binding"/>
    <property type="evidence" value="ECO:0007669"/>
    <property type="project" value="TreeGrafter"/>
</dbReference>
<keyword evidence="2" id="KW-0805">Transcription regulation</keyword>
<dbReference type="InterPro" id="IPR036388">
    <property type="entry name" value="WH-like_DNA-bd_sf"/>
</dbReference>
<dbReference type="KEGG" id="vcy:IX92_21295"/>
<sequence length="296" mass="33475">MDRLVAIRSFVEVANAKSFTKAAESLDISRLQVSRHVQEVENWLQQRLLHRTTRKVSLTHAGEQAFVRCQRILDEAAALELDSMCGKGALVGTIKVAAPIGFAQNLLIDRVQNFVSLHPKVVIDILASDQNSELVDERVDVALRFTDKPADNLIARRLMAIDTAICASRDYLSEFGEPKHAEELVDHNCLTHLNVKNWLFVKDNQTVDVEVSGNIRANDLSTLVRVAVNGKGVIRLPCDLANPLIEKGELISILNDYHYPSYALWAVYLSRSYQQPIVRQFIDYLVECWQKDIKRK</sequence>
<dbReference type="SUPFAM" id="SSF53850">
    <property type="entry name" value="Periplasmic binding protein-like II"/>
    <property type="match status" value="1"/>
</dbReference>
<dbReference type="CDD" id="cd08422">
    <property type="entry name" value="PBP2_CrgA_like"/>
    <property type="match status" value="1"/>
</dbReference>
<reference evidence="6 7" key="1">
    <citation type="submission" date="2014-10" db="EMBL/GenBank/DDBJ databases">
        <title>The Complete Genome Sequence for the Shellfish Pathogen Vibrio coralliilyticus RE98 Isolated from a Shellfish Hatchery.</title>
        <authorList>
            <person name="Richards G.P."/>
            <person name="Bono J.L."/>
            <person name="Watson M.A."/>
            <person name="Needleman D.S."/>
        </authorList>
    </citation>
    <scope>NUCLEOTIDE SEQUENCE [LARGE SCALE GENOMIC DNA]</scope>
    <source>
        <strain evidence="6 7">RE98</strain>
    </source>
</reference>
<dbReference type="Proteomes" id="UP000030081">
    <property type="component" value="Chromosome 2"/>
</dbReference>
<dbReference type="AlphaFoldDB" id="A0AAN0SHR1"/>
<name>A0AAN0SHR1_9VIBR</name>
<dbReference type="InterPro" id="IPR036390">
    <property type="entry name" value="WH_DNA-bd_sf"/>
</dbReference>
<dbReference type="GO" id="GO:0006351">
    <property type="term" value="P:DNA-templated transcription"/>
    <property type="evidence" value="ECO:0007669"/>
    <property type="project" value="TreeGrafter"/>
</dbReference>
<keyword evidence="4" id="KW-0804">Transcription</keyword>
<evidence type="ECO:0000256" key="3">
    <source>
        <dbReference type="ARBA" id="ARBA00023125"/>
    </source>
</evidence>
<proteinExistence type="inferred from homology"/>
<dbReference type="Gene3D" id="3.40.190.290">
    <property type="match status" value="1"/>
</dbReference>
<protein>
    <submittedName>
        <fullName evidence="6">LysR family transcriptional regulator</fullName>
    </submittedName>
</protein>
<keyword evidence="3" id="KW-0238">DNA-binding</keyword>
<dbReference type="InterPro" id="IPR005119">
    <property type="entry name" value="LysR_subst-bd"/>
</dbReference>
<dbReference type="EMBL" id="CP009618">
    <property type="protein sequence ID" value="AIW21536.1"/>
    <property type="molecule type" value="Genomic_DNA"/>
</dbReference>
<accession>A0AAN0SHR1</accession>
<dbReference type="PANTHER" id="PTHR30537">
    <property type="entry name" value="HTH-TYPE TRANSCRIPTIONAL REGULATOR"/>
    <property type="match status" value="1"/>
</dbReference>
<keyword evidence="7" id="KW-1185">Reference proteome</keyword>
<dbReference type="InterPro" id="IPR058163">
    <property type="entry name" value="LysR-type_TF_proteobact-type"/>
</dbReference>
<evidence type="ECO:0000259" key="5">
    <source>
        <dbReference type="PROSITE" id="PS50931"/>
    </source>
</evidence>
<dbReference type="PANTHER" id="PTHR30537:SF35">
    <property type="entry name" value="TRANSCRIPTIONAL REGULATORY PROTEIN"/>
    <property type="match status" value="1"/>
</dbReference>
<organism evidence="6 7">
    <name type="scientific">Vibrio coralliilyticus</name>
    <dbReference type="NCBI Taxonomy" id="190893"/>
    <lineage>
        <taxon>Bacteria</taxon>
        <taxon>Pseudomonadati</taxon>
        <taxon>Pseudomonadota</taxon>
        <taxon>Gammaproteobacteria</taxon>
        <taxon>Vibrionales</taxon>
        <taxon>Vibrionaceae</taxon>
        <taxon>Vibrio</taxon>
    </lineage>
</organism>
<evidence type="ECO:0000256" key="2">
    <source>
        <dbReference type="ARBA" id="ARBA00023015"/>
    </source>
</evidence>
<comment type="similarity">
    <text evidence="1">Belongs to the LysR transcriptional regulatory family.</text>
</comment>
<dbReference type="Pfam" id="PF00126">
    <property type="entry name" value="HTH_1"/>
    <property type="match status" value="1"/>
</dbReference>
<dbReference type="PROSITE" id="PS50931">
    <property type="entry name" value="HTH_LYSR"/>
    <property type="match status" value="1"/>
</dbReference>
<dbReference type="InterPro" id="IPR000847">
    <property type="entry name" value="LysR_HTH_N"/>
</dbReference>
<dbReference type="GO" id="GO:0003700">
    <property type="term" value="F:DNA-binding transcription factor activity"/>
    <property type="evidence" value="ECO:0007669"/>
    <property type="project" value="InterPro"/>
</dbReference>
<dbReference type="RefSeq" id="WP_043010478.1">
    <property type="nucleotide sequence ID" value="NZ_CP009618.1"/>
</dbReference>
<dbReference type="Pfam" id="PF03466">
    <property type="entry name" value="LysR_substrate"/>
    <property type="match status" value="1"/>
</dbReference>
<evidence type="ECO:0000313" key="7">
    <source>
        <dbReference type="Proteomes" id="UP000030081"/>
    </source>
</evidence>
<gene>
    <name evidence="6" type="ORF">IX92_21295</name>
</gene>
<evidence type="ECO:0000313" key="6">
    <source>
        <dbReference type="EMBL" id="AIW21536.1"/>
    </source>
</evidence>
<evidence type="ECO:0000256" key="1">
    <source>
        <dbReference type="ARBA" id="ARBA00009437"/>
    </source>
</evidence>
<dbReference type="Gene3D" id="1.10.10.10">
    <property type="entry name" value="Winged helix-like DNA-binding domain superfamily/Winged helix DNA-binding domain"/>
    <property type="match status" value="1"/>
</dbReference>
<dbReference type="SUPFAM" id="SSF46785">
    <property type="entry name" value="Winged helix' DNA-binding domain"/>
    <property type="match status" value="1"/>
</dbReference>
<feature type="domain" description="HTH lysR-type" evidence="5">
    <location>
        <begin position="1"/>
        <end position="59"/>
    </location>
</feature>
<evidence type="ECO:0000256" key="4">
    <source>
        <dbReference type="ARBA" id="ARBA00023163"/>
    </source>
</evidence>